<dbReference type="InterPro" id="IPR024079">
    <property type="entry name" value="MetalloPept_cat_dom_sf"/>
</dbReference>
<dbReference type="OrthoDB" id="4259138at2759"/>
<feature type="chain" id="PRO_5035425993" description="Lysine-specific metallo-endopeptidase domain-containing protein" evidence="1">
    <location>
        <begin position="24"/>
        <end position="357"/>
    </location>
</feature>
<sequence>MARMQLFLSLAACLATLLSSVCAIEIYDIFTVDRTADVDGGCRSRLGVLDEWLSECIESIDIALSAIDDYRNDIRVRRSMSIFFGIHNSGRNQPESVGQVRAEIRFLAEFFNQAEKEVDPTGPIYPPSQFWLFCDSTFLSLREPGDPAQDFQGNEIVDEDGSAVSISDVPAYKKSLGEDQGNKPWWSGDLTDLQGYYFTDHGGNYCYDDELGITASIQLLGRPELASIILCPYAFDRSPKPDNYRAANNLLADGVNLADAIPKSTTLLHEAFHFLRGDEFLSGDDEKYDIASCINMAASHKRHNPETYVFFIAHMYHMRAIPEDSEPWSIPRNWDFHNAGQGSRRIFSAFATTQATG</sequence>
<keyword evidence="1" id="KW-0732">Signal</keyword>
<name>A0A8K0SP46_9HYPO</name>
<comment type="caution">
    <text evidence="2">The sequence shown here is derived from an EMBL/GenBank/DDBJ whole genome shotgun (WGS) entry which is preliminary data.</text>
</comment>
<evidence type="ECO:0008006" key="4">
    <source>
        <dbReference type="Google" id="ProtNLM"/>
    </source>
</evidence>
<dbReference type="AlphaFoldDB" id="A0A8K0SP46"/>
<dbReference type="Gene3D" id="3.40.390.10">
    <property type="entry name" value="Collagenase (Catalytic Domain)"/>
    <property type="match status" value="1"/>
</dbReference>
<dbReference type="Proteomes" id="UP000813444">
    <property type="component" value="Unassembled WGS sequence"/>
</dbReference>
<evidence type="ECO:0000313" key="2">
    <source>
        <dbReference type="EMBL" id="KAH7311223.1"/>
    </source>
</evidence>
<feature type="signal peptide" evidence="1">
    <location>
        <begin position="1"/>
        <end position="23"/>
    </location>
</feature>
<dbReference type="GO" id="GO:0008237">
    <property type="term" value="F:metallopeptidase activity"/>
    <property type="evidence" value="ECO:0007669"/>
    <property type="project" value="InterPro"/>
</dbReference>
<keyword evidence="3" id="KW-1185">Reference proteome</keyword>
<proteinExistence type="predicted"/>
<evidence type="ECO:0000256" key="1">
    <source>
        <dbReference type="SAM" id="SignalP"/>
    </source>
</evidence>
<protein>
    <recommendedName>
        <fullName evidence="4">Lysine-specific metallo-endopeptidase domain-containing protein</fullName>
    </recommendedName>
</protein>
<organism evidence="2 3">
    <name type="scientific">Stachybotrys elegans</name>
    <dbReference type="NCBI Taxonomy" id="80388"/>
    <lineage>
        <taxon>Eukaryota</taxon>
        <taxon>Fungi</taxon>
        <taxon>Dikarya</taxon>
        <taxon>Ascomycota</taxon>
        <taxon>Pezizomycotina</taxon>
        <taxon>Sordariomycetes</taxon>
        <taxon>Hypocreomycetidae</taxon>
        <taxon>Hypocreales</taxon>
        <taxon>Stachybotryaceae</taxon>
        <taxon>Stachybotrys</taxon>
    </lineage>
</organism>
<dbReference type="EMBL" id="JAGPNK010000011">
    <property type="protein sequence ID" value="KAH7311223.1"/>
    <property type="molecule type" value="Genomic_DNA"/>
</dbReference>
<accession>A0A8K0SP46</accession>
<evidence type="ECO:0000313" key="3">
    <source>
        <dbReference type="Proteomes" id="UP000813444"/>
    </source>
</evidence>
<reference evidence="2" key="1">
    <citation type="journal article" date="2021" name="Nat. Commun.">
        <title>Genetic determinants of endophytism in the Arabidopsis root mycobiome.</title>
        <authorList>
            <person name="Mesny F."/>
            <person name="Miyauchi S."/>
            <person name="Thiergart T."/>
            <person name="Pickel B."/>
            <person name="Atanasova L."/>
            <person name="Karlsson M."/>
            <person name="Huettel B."/>
            <person name="Barry K.W."/>
            <person name="Haridas S."/>
            <person name="Chen C."/>
            <person name="Bauer D."/>
            <person name="Andreopoulos W."/>
            <person name="Pangilinan J."/>
            <person name="LaButti K."/>
            <person name="Riley R."/>
            <person name="Lipzen A."/>
            <person name="Clum A."/>
            <person name="Drula E."/>
            <person name="Henrissat B."/>
            <person name="Kohler A."/>
            <person name="Grigoriev I.V."/>
            <person name="Martin F.M."/>
            <person name="Hacquard S."/>
        </authorList>
    </citation>
    <scope>NUCLEOTIDE SEQUENCE</scope>
    <source>
        <strain evidence="2">MPI-CAGE-CH-0235</strain>
    </source>
</reference>
<gene>
    <name evidence="2" type="ORF">B0I35DRAFT_61850</name>
</gene>